<evidence type="ECO:0000313" key="1">
    <source>
        <dbReference type="EMBL" id="KAI3372212.1"/>
    </source>
</evidence>
<gene>
    <name evidence="1" type="ORF">L3Q82_022652</name>
</gene>
<dbReference type="EMBL" id="CM041535">
    <property type="protein sequence ID" value="KAI3372212.1"/>
    <property type="molecule type" value="Genomic_DNA"/>
</dbReference>
<name>A0ACB8WWK0_9TELE</name>
<keyword evidence="2" id="KW-1185">Reference proteome</keyword>
<reference evidence="1" key="1">
    <citation type="submission" date="2022-04" db="EMBL/GenBank/DDBJ databases">
        <title>Jade perch genome.</title>
        <authorList>
            <person name="Chao B."/>
        </authorList>
    </citation>
    <scope>NUCLEOTIDE SEQUENCE</scope>
    <source>
        <strain evidence="1">CB-2022</strain>
    </source>
</reference>
<organism evidence="1 2">
    <name type="scientific">Scortum barcoo</name>
    <name type="common">barcoo grunter</name>
    <dbReference type="NCBI Taxonomy" id="214431"/>
    <lineage>
        <taxon>Eukaryota</taxon>
        <taxon>Metazoa</taxon>
        <taxon>Chordata</taxon>
        <taxon>Craniata</taxon>
        <taxon>Vertebrata</taxon>
        <taxon>Euteleostomi</taxon>
        <taxon>Actinopterygii</taxon>
        <taxon>Neopterygii</taxon>
        <taxon>Teleostei</taxon>
        <taxon>Neoteleostei</taxon>
        <taxon>Acanthomorphata</taxon>
        <taxon>Eupercaria</taxon>
        <taxon>Centrarchiformes</taxon>
        <taxon>Terapontoidei</taxon>
        <taxon>Terapontidae</taxon>
        <taxon>Scortum</taxon>
    </lineage>
</organism>
<proteinExistence type="predicted"/>
<protein>
    <submittedName>
        <fullName evidence="1">Uncharacterized protein</fullName>
    </submittedName>
</protein>
<comment type="caution">
    <text evidence="1">The sequence shown here is derived from an EMBL/GenBank/DDBJ whole genome shotgun (WGS) entry which is preliminary data.</text>
</comment>
<dbReference type="Proteomes" id="UP000831701">
    <property type="component" value="Chromosome 5"/>
</dbReference>
<sequence>MKEEYQGPLRHARIGVTGAPTLEPGLGLGLCRRRLVAGLCPRDPAGLSPKWREPAFQ</sequence>
<accession>A0ACB8WWK0</accession>
<evidence type="ECO:0000313" key="2">
    <source>
        <dbReference type="Proteomes" id="UP000831701"/>
    </source>
</evidence>